<dbReference type="NCBIfam" id="TIGR00499">
    <property type="entry name" value="lysS_bact"/>
    <property type="match status" value="1"/>
</dbReference>
<dbReference type="GO" id="GO:0000049">
    <property type="term" value="F:tRNA binding"/>
    <property type="evidence" value="ECO:0007669"/>
    <property type="project" value="TreeGrafter"/>
</dbReference>
<keyword evidence="2" id="KW-0436">Ligase</keyword>
<dbReference type="AlphaFoldDB" id="A0A7G3ZD32"/>
<dbReference type="InterPro" id="IPR018149">
    <property type="entry name" value="Lys-tRNA-synth_II_C"/>
</dbReference>
<dbReference type="Gene3D" id="2.40.50.140">
    <property type="entry name" value="Nucleic acid-binding proteins"/>
    <property type="match status" value="1"/>
</dbReference>
<evidence type="ECO:0000313" key="8">
    <source>
        <dbReference type="Proteomes" id="UP000515788"/>
    </source>
</evidence>
<dbReference type="Pfam" id="PF00152">
    <property type="entry name" value="tRNA-synt_2"/>
    <property type="match status" value="1"/>
</dbReference>
<evidence type="ECO:0000256" key="5">
    <source>
        <dbReference type="ARBA" id="ARBA00023146"/>
    </source>
</evidence>
<dbReference type="RefSeq" id="XP_037138093.1">
    <property type="nucleotide sequence ID" value="XM_037282198.1"/>
</dbReference>
<evidence type="ECO:0000256" key="1">
    <source>
        <dbReference type="ARBA" id="ARBA00013166"/>
    </source>
</evidence>
<dbReference type="PANTHER" id="PTHR42918">
    <property type="entry name" value="LYSYL-TRNA SYNTHETASE"/>
    <property type="match status" value="1"/>
</dbReference>
<name>A0A7G3ZD32_9SACH</name>
<dbReference type="GO" id="GO:0004824">
    <property type="term" value="F:lysine-tRNA ligase activity"/>
    <property type="evidence" value="ECO:0007669"/>
    <property type="project" value="UniProtKB-EC"/>
</dbReference>
<proteinExistence type="predicted"/>
<dbReference type="Proteomes" id="UP000515788">
    <property type="component" value="Chromosome 2"/>
</dbReference>
<dbReference type="GO" id="GO:0005524">
    <property type="term" value="F:ATP binding"/>
    <property type="evidence" value="ECO:0007669"/>
    <property type="project" value="UniProtKB-KW"/>
</dbReference>
<keyword evidence="5" id="KW-0030">Aminoacyl-tRNA synthetase</keyword>
<accession>A0A7G3ZD32</accession>
<dbReference type="SUPFAM" id="SSF55681">
    <property type="entry name" value="Class II aaRS and biotin synthetases"/>
    <property type="match status" value="1"/>
</dbReference>
<dbReference type="EMBL" id="CP059247">
    <property type="protein sequence ID" value="QLL31418.1"/>
    <property type="molecule type" value="Genomic_DNA"/>
</dbReference>
<evidence type="ECO:0000256" key="4">
    <source>
        <dbReference type="ARBA" id="ARBA00022840"/>
    </source>
</evidence>
<dbReference type="InterPro" id="IPR012340">
    <property type="entry name" value="NA-bd_OB-fold"/>
</dbReference>
<keyword evidence="8" id="KW-1185">Reference proteome</keyword>
<dbReference type="OrthoDB" id="21243at2759"/>
<dbReference type="PANTHER" id="PTHR42918:SF5">
    <property type="entry name" value="LYSINE--TRNA LIGASE, MITOCHONDRIAL"/>
    <property type="match status" value="1"/>
</dbReference>
<dbReference type="InterPro" id="IPR002313">
    <property type="entry name" value="Lys-tRNA-ligase_II"/>
</dbReference>
<evidence type="ECO:0000313" key="7">
    <source>
        <dbReference type="EMBL" id="QLL31418.1"/>
    </source>
</evidence>
<keyword evidence="3" id="KW-0547">Nucleotide-binding</keyword>
<dbReference type="GO" id="GO:0070154">
    <property type="term" value="P:mitochondrial lysyl-tRNA aminoacylation"/>
    <property type="evidence" value="ECO:0007669"/>
    <property type="project" value="TreeGrafter"/>
</dbReference>
<dbReference type="EC" id="6.1.1.6" evidence="1"/>
<evidence type="ECO:0000259" key="6">
    <source>
        <dbReference type="PROSITE" id="PS50862"/>
    </source>
</evidence>
<dbReference type="InterPro" id="IPR004364">
    <property type="entry name" value="Aa-tRNA-synt_II"/>
</dbReference>
<organism evidence="7 8">
    <name type="scientific">Torulaspora globosa</name>
    <dbReference type="NCBI Taxonomy" id="48254"/>
    <lineage>
        <taxon>Eukaryota</taxon>
        <taxon>Fungi</taxon>
        <taxon>Dikarya</taxon>
        <taxon>Ascomycota</taxon>
        <taxon>Saccharomycotina</taxon>
        <taxon>Saccharomycetes</taxon>
        <taxon>Saccharomycetales</taxon>
        <taxon>Saccharomycetaceae</taxon>
        <taxon>Torulaspora</taxon>
    </lineage>
</organism>
<protein>
    <recommendedName>
        <fullName evidence="1">lysine--tRNA ligase</fullName>
        <ecNumber evidence="1">6.1.1.6</ecNumber>
    </recommendedName>
</protein>
<dbReference type="Gene3D" id="3.30.930.10">
    <property type="entry name" value="Bira Bifunctional Protein, Domain 2"/>
    <property type="match status" value="1"/>
</dbReference>
<sequence length="541" mass="61978">MAMGAAMRRRLMSRGLWRPLALRWNHRGSSIDASRLEFSKRNHVIEKQLATYYPSVSTLASDRVVTIEQFHERYAAIEGDEAAMVCQVNGRIKNIRFSGKRICFIDLCNTRSSKSLQLIVNASKVDASLQERFEADLRFLKVGDYIQGSGYPGLSQRQRTVSLKCTELPRILSCAQMPLPPRLSDASKVKQNRVVDYQVNRRAIETLMLRQTIVNSIRSWLNERQFVEVETPILSSQSNGAAAEPFITRSNSLPKESAQLELRVAPELWLKRLIIGGFDKVYEIGKVFRNEGIDAIHNPEFTTLEFYQTFLSMHQLISLSESLFKRIVLDLHKHHSNETLESLVKELESANWKFRRLEFLPTLSQELAVDLTKLDLSDTEMLYNVVPPELKLARGLSPQQILNKLSSVFIEQRHCNSLLPTVLYHHPTVMSPLAKTNTLDPAVTKRFEVFVKGKEYINAYEEENCPQMQLAKFEQQSQSNKLYKDKESLNVDYRYVEAMKWGMPPIGGFGLGIDRLCMLLLDKSRIEDVLAFGCLDDVNRQ</sequence>
<dbReference type="GeneID" id="59324537"/>
<dbReference type="PRINTS" id="PR00982">
    <property type="entry name" value="TRNASYNTHLYS"/>
</dbReference>
<dbReference type="KEGG" id="tgb:HG536_0B02810"/>
<dbReference type="SUPFAM" id="SSF50249">
    <property type="entry name" value="Nucleic acid-binding proteins"/>
    <property type="match status" value="1"/>
</dbReference>
<gene>
    <name evidence="7" type="ORF">HG536_0B02810</name>
</gene>
<dbReference type="PROSITE" id="PS50862">
    <property type="entry name" value="AA_TRNA_LIGASE_II"/>
    <property type="match status" value="1"/>
</dbReference>
<reference evidence="7 8" key="1">
    <citation type="submission" date="2020-06" db="EMBL/GenBank/DDBJ databases">
        <title>The yeast mating-type switching endonuclease HO is a domesticated member of an unorthodox homing genetic element family.</title>
        <authorList>
            <person name="Coughlan A.Y."/>
            <person name="Lombardi L."/>
            <person name="Braun-Galleani S."/>
            <person name="Martos A.R."/>
            <person name="Galeote V."/>
            <person name="Bigey F."/>
            <person name="Dequin S."/>
            <person name="Byrne K.P."/>
            <person name="Wolfe K.H."/>
        </authorList>
    </citation>
    <scope>NUCLEOTIDE SEQUENCE [LARGE SCALE GENOMIC DNA]</scope>
    <source>
        <strain evidence="7 8">CBS764</strain>
    </source>
</reference>
<evidence type="ECO:0000256" key="2">
    <source>
        <dbReference type="ARBA" id="ARBA00022598"/>
    </source>
</evidence>
<evidence type="ECO:0000256" key="3">
    <source>
        <dbReference type="ARBA" id="ARBA00022741"/>
    </source>
</evidence>
<dbReference type="GO" id="GO:0005739">
    <property type="term" value="C:mitochondrion"/>
    <property type="evidence" value="ECO:0007669"/>
    <property type="project" value="TreeGrafter"/>
</dbReference>
<dbReference type="InterPro" id="IPR006195">
    <property type="entry name" value="aa-tRNA-synth_II"/>
</dbReference>
<keyword evidence="4" id="KW-0067">ATP-binding</keyword>
<dbReference type="InterPro" id="IPR045864">
    <property type="entry name" value="aa-tRNA-synth_II/BPL/LPL"/>
</dbReference>
<feature type="domain" description="Aminoacyl-transfer RNA synthetases class-II family profile" evidence="6">
    <location>
        <begin position="207"/>
        <end position="541"/>
    </location>
</feature>